<evidence type="ECO:0000313" key="2">
    <source>
        <dbReference type="Proteomes" id="UP000075615"/>
    </source>
</evidence>
<dbReference type="AlphaFoldDB" id="A0A150X9Y4"/>
<dbReference type="EMBL" id="LRDB01000039">
    <property type="protein sequence ID" value="KYG75531.1"/>
    <property type="molecule type" value="Genomic_DNA"/>
</dbReference>
<gene>
    <name evidence="1" type="ORF">AWN68_18665</name>
</gene>
<accession>A0A150X9Y4</accession>
<protein>
    <submittedName>
        <fullName evidence="1">Uncharacterized protein</fullName>
    </submittedName>
</protein>
<dbReference type="Proteomes" id="UP000075615">
    <property type="component" value="Unassembled WGS sequence"/>
</dbReference>
<keyword evidence="2" id="KW-1185">Reference proteome</keyword>
<sequence>MFQAGAIKSNEVSDRSLASIEEAELRAEIDNIFPDDGLTITERAYAEYDAEQTSYVKVFNAENELVTQGLTTENDELRQLVNQADFLTQVSGQKYYRISE</sequence>
<organism evidence="1 2">
    <name type="scientific">Roseivirga echinicomitans</name>
    <dbReference type="NCBI Taxonomy" id="296218"/>
    <lineage>
        <taxon>Bacteria</taxon>
        <taxon>Pseudomonadati</taxon>
        <taxon>Bacteroidota</taxon>
        <taxon>Cytophagia</taxon>
        <taxon>Cytophagales</taxon>
        <taxon>Roseivirgaceae</taxon>
        <taxon>Roseivirga</taxon>
    </lineage>
</organism>
<name>A0A150X9Y4_9BACT</name>
<reference evidence="1 2" key="1">
    <citation type="submission" date="2016-01" db="EMBL/GenBank/DDBJ databases">
        <title>Genome sequencing of Roseivirga echinicomitans KMM 6058.</title>
        <authorList>
            <person name="Selvaratnam C."/>
            <person name="Thevarajoo S."/>
            <person name="Goh K.M."/>
            <person name="Ee R."/>
            <person name="Chan K.-G."/>
            <person name="Chong C.S."/>
        </authorList>
    </citation>
    <scope>NUCLEOTIDE SEQUENCE [LARGE SCALE GENOMIC DNA]</scope>
    <source>
        <strain evidence="1 2">KMM 6058</strain>
    </source>
</reference>
<comment type="caution">
    <text evidence="1">The sequence shown here is derived from an EMBL/GenBank/DDBJ whole genome shotgun (WGS) entry which is preliminary data.</text>
</comment>
<proteinExistence type="predicted"/>
<evidence type="ECO:0000313" key="1">
    <source>
        <dbReference type="EMBL" id="KYG75531.1"/>
    </source>
</evidence>